<feature type="transmembrane region" description="Helical" evidence="7">
    <location>
        <begin position="74"/>
        <end position="98"/>
    </location>
</feature>
<evidence type="ECO:0000313" key="9">
    <source>
        <dbReference type="EMBL" id="RED57926.1"/>
    </source>
</evidence>
<organism evidence="9 10">
    <name type="scientific">Cohnella phaseoli</name>
    <dbReference type="NCBI Taxonomy" id="456490"/>
    <lineage>
        <taxon>Bacteria</taxon>
        <taxon>Bacillati</taxon>
        <taxon>Bacillota</taxon>
        <taxon>Bacilli</taxon>
        <taxon>Bacillales</taxon>
        <taxon>Paenibacillaceae</taxon>
        <taxon>Cohnella</taxon>
    </lineage>
</organism>
<evidence type="ECO:0000256" key="6">
    <source>
        <dbReference type="ARBA" id="ARBA00023136"/>
    </source>
</evidence>
<gene>
    <name evidence="9" type="ORF">DFP98_13521</name>
</gene>
<dbReference type="PANTHER" id="PTHR43744">
    <property type="entry name" value="ABC TRANSPORTER PERMEASE PROTEIN MG189-RELATED-RELATED"/>
    <property type="match status" value="1"/>
</dbReference>
<dbReference type="GO" id="GO:0005886">
    <property type="term" value="C:plasma membrane"/>
    <property type="evidence" value="ECO:0007669"/>
    <property type="project" value="UniProtKB-SubCell"/>
</dbReference>
<keyword evidence="2 7" id="KW-0813">Transport</keyword>
<dbReference type="Gene3D" id="1.10.3720.10">
    <property type="entry name" value="MetI-like"/>
    <property type="match status" value="1"/>
</dbReference>
<dbReference type="Proteomes" id="UP000256977">
    <property type="component" value="Unassembled WGS sequence"/>
</dbReference>
<keyword evidence="10" id="KW-1185">Reference proteome</keyword>
<dbReference type="InterPro" id="IPR035906">
    <property type="entry name" value="MetI-like_sf"/>
</dbReference>
<keyword evidence="5 7" id="KW-1133">Transmembrane helix</keyword>
<protein>
    <submittedName>
        <fullName evidence="9">Putative aldouronate transport system permease protein</fullName>
    </submittedName>
</protein>
<evidence type="ECO:0000256" key="2">
    <source>
        <dbReference type="ARBA" id="ARBA00022448"/>
    </source>
</evidence>
<dbReference type="OrthoDB" id="157184at2"/>
<keyword evidence="6 7" id="KW-0472">Membrane</keyword>
<dbReference type="PROSITE" id="PS50928">
    <property type="entry name" value="ABC_TM1"/>
    <property type="match status" value="1"/>
</dbReference>
<accession>A0A3D9I9T3</accession>
<feature type="transmembrane region" description="Helical" evidence="7">
    <location>
        <begin position="12"/>
        <end position="34"/>
    </location>
</feature>
<evidence type="ECO:0000256" key="4">
    <source>
        <dbReference type="ARBA" id="ARBA00022692"/>
    </source>
</evidence>
<proteinExistence type="inferred from homology"/>
<sequence>MSTRRKFRRDAPITIYVIVFLISAACIIPFLMVISGSLSTQKDIMEHGYSLIPRNVTFVAYQVLFMKIDIILQAYKITFLVTIIGTVASLLINAMIAYSISRKSVKYRNAISVYCLITILFSGGMVPWYIVCINYFHLKDQLIALIVPYLANAWYIFLLRNFIGSIPEELHESAKIDGAGEMRTFAQIILPLSKPALATIGLFIALGYWNDWWLALMLVDDEKLRPIQFLLRVIVSNIQFLQSQIGTSEIRNLTDMTPTEGLKMATCILTIGPIIFLYPLLQRYFVKGIMVGAIKG</sequence>
<comment type="subcellular location">
    <subcellularLocation>
        <location evidence="1 7">Cell membrane</location>
        <topology evidence="1 7">Multi-pass membrane protein</topology>
    </subcellularLocation>
</comment>
<feature type="domain" description="ABC transmembrane type-1" evidence="8">
    <location>
        <begin position="75"/>
        <end position="281"/>
    </location>
</feature>
<feature type="transmembrane region" description="Helical" evidence="7">
    <location>
        <begin position="261"/>
        <end position="281"/>
    </location>
</feature>
<dbReference type="SUPFAM" id="SSF161098">
    <property type="entry name" value="MetI-like"/>
    <property type="match status" value="1"/>
</dbReference>
<dbReference type="CDD" id="cd06261">
    <property type="entry name" value="TM_PBP2"/>
    <property type="match status" value="1"/>
</dbReference>
<name>A0A3D9I9T3_9BACL</name>
<reference evidence="9 10" key="1">
    <citation type="submission" date="2018-07" db="EMBL/GenBank/DDBJ databases">
        <title>Genomic Encyclopedia of Type Strains, Phase III (KMG-III): the genomes of soil and plant-associated and newly described type strains.</title>
        <authorList>
            <person name="Whitman W."/>
        </authorList>
    </citation>
    <scope>NUCLEOTIDE SEQUENCE [LARGE SCALE GENOMIC DNA]</scope>
    <source>
        <strain evidence="9 10">CECT 7287</strain>
    </source>
</reference>
<feature type="transmembrane region" description="Helical" evidence="7">
    <location>
        <begin position="142"/>
        <end position="163"/>
    </location>
</feature>
<keyword evidence="3" id="KW-1003">Cell membrane</keyword>
<dbReference type="PROSITE" id="PS51257">
    <property type="entry name" value="PROKAR_LIPOPROTEIN"/>
    <property type="match status" value="1"/>
</dbReference>
<keyword evidence="4 7" id="KW-0812">Transmembrane</keyword>
<dbReference type="GO" id="GO:0055085">
    <property type="term" value="P:transmembrane transport"/>
    <property type="evidence" value="ECO:0007669"/>
    <property type="project" value="InterPro"/>
</dbReference>
<evidence type="ECO:0000256" key="1">
    <source>
        <dbReference type="ARBA" id="ARBA00004651"/>
    </source>
</evidence>
<evidence type="ECO:0000313" key="10">
    <source>
        <dbReference type="Proteomes" id="UP000256977"/>
    </source>
</evidence>
<evidence type="ECO:0000256" key="7">
    <source>
        <dbReference type="RuleBase" id="RU363032"/>
    </source>
</evidence>
<feature type="transmembrane region" description="Helical" evidence="7">
    <location>
        <begin position="184"/>
        <end position="209"/>
    </location>
</feature>
<feature type="transmembrane region" description="Helical" evidence="7">
    <location>
        <begin position="110"/>
        <end position="130"/>
    </location>
</feature>
<comment type="similarity">
    <text evidence="7">Belongs to the binding-protein-dependent transport system permease family.</text>
</comment>
<evidence type="ECO:0000256" key="5">
    <source>
        <dbReference type="ARBA" id="ARBA00022989"/>
    </source>
</evidence>
<dbReference type="PANTHER" id="PTHR43744:SF9">
    <property type="entry name" value="POLYGALACTURONAN_RHAMNOGALACTURONAN TRANSPORT SYSTEM PERMEASE PROTEIN YTCP"/>
    <property type="match status" value="1"/>
</dbReference>
<evidence type="ECO:0000256" key="3">
    <source>
        <dbReference type="ARBA" id="ARBA00022475"/>
    </source>
</evidence>
<dbReference type="AlphaFoldDB" id="A0A3D9I9T3"/>
<comment type="caution">
    <text evidence="9">The sequence shown here is derived from an EMBL/GenBank/DDBJ whole genome shotgun (WGS) entry which is preliminary data.</text>
</comment>
<dbReference type="Pfam" id="PF00528">
    <property type="entry name" value="BPD_transp_1"/>
    <property type="match status" value="1"/>
</dbReference>
<dbReference type="InterPro" id="IPR000515">
    <property type="entry name" value="MetI-like"/>
</dbReference>
<dbReference type="RefSeq" id="WP_116064615.1">
    <property type="nucleotide sequence ID" value="NZ_QRDZ01000035.1"/>
</dbReference>
<evidence type="ECO:0000259" key="8">
    <source>
        <dbReference type="PROSITE" id="PS50928"/>
    </source>
</evidence>
<dbReference type="EMBL" id="QRDZ01000035">
    <property type="protein sequence ID" value="RED57926.1"/>
    <property type="molecule type" value="Genomic_DNA"/>
</dbReference>